<dbReference type="Gene3D" id="3.30.460.10">
    <property type="entry name" value="Beta Polymerase, domain 2"/>
    <property type="match status" value="1"/>
</dbReference>
<gene>
    <name evidence="2" type="ORF">ACFQVD_07175</name>
</gene>
<accession>A0ABW2SUK9</accession>
<dbReference type="CDD" id="cd05403">
    <property type="entry name" value="NT_KNTase_like"/>
    <property type="match status" value="1"/>
</dbReference>
<name>A0ABW2SUK9_9ACTN</name>
<dbReference type="Pfam" id="PF01909">
    <property type="entry name" value="NTP_transf_2"/>
    <property type="match status" value="1"/>
</dbReference>
<evidence type="ECO:0000313" key="2">
    <source>
        <dbReference type="EMBL" id="MFC7599885.1"/>
    </source>
</evidence>
<dbReference type="InterPro" id="IPR002934">
    <property type="entry name" value="Polymerase_NTP_transf_dom"/>
</dbReference>
<organism evidence="2 3">
    <name type="scientific">Streptosporangium amethystogenes subsp. fukuiense</name>
    <dbReference type="NCBI Taxonomy" id="698418"/>
    <lineage>
        <taxon>Bacteria</taxon>
        <taxon>Bacillati</taxon>
        <taxon>Actinomycetota</taxon>
        <taxon>Actinomycetes</taxon>
        <taxon>Streptosporangiales</taxon>
        <taxon>Streptosporangiaceae</taxon>
        <taxon>Streptosporangium</taxon>
    </lineage>
</organism>
<reference evidence="3" key="1">
    <citation type="journal article" date="2019" name="Int. J. Syst. Evol. Microbiol.">
        <title>The Global Catalogue of Microorganisms (GCM) 10K type strain sequencing project: providing services to taxonomists for standard genome sequencing and annotation.</title>
        <authorList>
            <consortium name="The Broad Institute Genomics Platform"/>
            <consortium name="The Broad Institute Genome Sequencing Center for Infectious Disease"/>
            <person name="Wu L."/>
            <person name="Ma J."/>
        </authorList>
    </citation>
    <scope>NUCLEOTIDE SEQUENCE [LARGE SCALE GENOMIC DNA]</scope>
    <source>
        <strain evidence="3">JCM 10083</strain>
    </source>
</reference>
<sequence length="230" mass="25408">MDSHRKIAERVGAELAERDDVLAVLLAGSVCRGEHVATSDIDLLVVTTEDSALEVGPRRLVQGLLVEWIARPEAEWLTRFDRPKTSWLYSFLEAEVLMDTGPAARLVQAAARVLETYRTSARLRELLVTTLWHGQAKLDRAQAAGTPRELGFWSAICVETVLDGLYAVHDVPLPAGARRLAYLHRVPLTEGENALVETMLTGDTAGRFEAARHLTARLRTELGPADHERA</sequence>
<feature type="domain" description="Polymerase nucleotidyl transferase" evidence="1">
    <location>
        <begin position="14"/>
        <end position="51"/>
    </location>
</feature>
<evidence type="ECO:0000259" key="1">
    <source>
        <dbReference type="Pfam" id="PF01909"/>
    </source>
</evidence>
<dbReference type="EMBL" id="JBHTEE010000001">
    <property type="protein sequence ID" value="MFC7599885.1"/>
    <property type="molecule type" value="Genomic_DNA"/>
</dbReference>
<evidence type="ECO:0000313" key="3">
    <source>
        <dbReference type="Proteomes" id="UP001596514"/>
    </source>
</evidence>
<protein>
    <submittedName>
        <fullName evidence="2">Nucleotidyltransferase domain-containing protein</fullName>
    </submittedName>
</protein>
<dbReference type="RefSeq" id="WP_343976985.1">
    <property type="nucleotide sequence ID" value="NZ_BAAAGK010000146.1"/>
</dbReference>
<dbReference type="SUPFAM" id="SSF81301">
    <property type="entry name" value="Nucleotidyltransferase"/>
    <property type="match status" value="1"/>
</dbReference>
<proteinExistence type="predicted"/>
<keyword evidence="3" id="KW-1185">Reference proteome</keyword>
<dbReference type="InterPro" id="IPR043519">
    <property type="entry name" value="NT_sf"/>
</dbReference>
<comment type="caution">
    <text evidence="2">The sequence shown here is derived from an EMBL/GenBank/DDBJ whole genome shotgun (WGS) entry which is preliminary data.</text>
</comment>
<dbReference type="Proteomes" id="UP001596514">
    <property type="component" value="Unassembled WGS sequence"/>
</dbReference>